<dbReference type="Proteomes" id="UP000286402">
    <property type="component" value="Unassembled WGS sequence"/>
</dbReference>
<keyword evidence="5" id="KW-1185">Reference proteome</keyword>
<dbReference type="Pfam" id="PF14498">
    <property type="entry name" value="Glyco_hyd_65N_2"/>
    <property type="match status" value="1"/>
</dbReference>
<protein>
    <submittedName>
        <fullName evidence="4">Uncharacterized protein</fullName>
    </submittedName>
</protein>
<dbReference type="InterPro" id="IPR049053">
    <property type="entry name" value="AFCA-like_C"/>
</dbReference>
<dbReference type="InterPro" id="IPR008928">
    <property type="entry name" value="6-hairpin_glycosidase_sf"/>
</dbReference>
<dbReference type="PANTHER" id="PTHR31084:SF0">
    <property type="entry name" value="ALPHA-L-FUCOSIDASE 2"/>
    <property type="match status" value="1"/>
</dbReference>
<gene>
    <name evidence="4" type="ORF">BCY89_03030</name>
</gene>
<proteinExistence type="predicted"/>
<dbReference type="GO" id="GO:0004560">
    <property type="term" value="F:alpha-L-fucosidase activity"/>
    <property type="evidence" value="ECO:0007669"/>
    <property type="project" value="TreeGrafter"/>
</dbReference>
<dbReference type="RefSeq" id="WP_120332766.1">
    <property type="nucleotide sequence ID" value="NZ_MCAQ01000001.1"/>
</dbReference>
<dbReference type="GO" id="GO:0005975">
    <property type="term" value="P:carbohydrate metabolic process"/>
    <property type="evidence" value="ECO:0007669"/>
    <property type="project" value="InterPro"/>
</dbReference>
<evidence type="ECO:0000313" key="4">
    <source>
        <dbReference type="EMBL" id="RKF42465.1"/>
    </source>
</evidence>
<dbReference type="Gene3D" id="2.70.98.50">
    <property type="entry name" value="putative glycoside hydrolase family protein from bacillus halodurans"/>
    <property type="match status" value="1"/>
</dbReference>
<dbReference type="Gene3D" id="1.50.10.10">
    <property type="match status" value="1"/>
</dbReference>
<evidence type="ECO:0000313" key="5">
    <source>
        <dbReference type="Proteomes" id="UP000286402"/>
    </source>
</evidence>
<dbReference type="AlphaFoldDB" id="A0A420GBC0"/>
<feature type="domain" description="Alpha fucosidase A-like C-terminal" evidence="2">
    <location>
        <begin position="652"/>
        <end position="735"/>
    </location>
</feature>
<feature type="domain" description="Glycosyl hydrolase family 95 catalytic" evidence="3">
    <location>
        <begin position="290"/>
        <end position="650"/>
    </location>
</feature>
<accession>A0A420GBC0</accession>
<dbReference type="SUPFAM" id="SSF48208">
    <property type="entry name" value="Six-hairpin glycosidases"/>
    <property type="match status" value="1"/>
</dbReference>
<dbReference type="InterPro" id="IPR027414">
    <property type="entry name" value="GH95_N_dom"/>
</dbReference>
<evidence type="ECO:0000259" key="1">
    <source>
        <dbReference type="Pfam" id="PF14498"/>
    </source>
</evidence>
<name>A0A420GBC0_9SPHI</name>
<dbReference type="InterPro" id="IPR012341">
    <property type="entry name" value="6hp_glycosidase-like_sf"/>
</dbReference>
<feature type="domain" description="Glycosyl hydrolase family 95 N-terminal" evidence="1">
    <location>
        <begin position="26"/>
        <end position="146"/>
    </location>
</feature>
<dbReference type="EMBL" id="MCAQ01000001">
    <property type="protein sequence ID" value="RKF42465.1"/>
    <property type="molecule type" value="Genomic_DNA"/>
</dbReference>
<evidence type="ECO:0000259" key="2">
    <source>
        <dbReference type="Pfam" id="PF21307"/>
    </source>
</evidence>
<reference evidence="4 5" key="1">
    <citation type="submission" date="2016-07" db="EMBL/GenBank/DDBJ databases">
        <title>Genome analysis of Sphingobacterium siyangense T12B17.</title>
        <authorList>
            <person name="Xu D."/>
            <person name="Su Y."/>
            <person name="Zheng S."/>
        </authorList>
    </citation>
    <scope>NUCLEOTIDE SEQUENCE [LARGE SCALE GENOMIC DNA]</scope>
    <source>
        <strain evidence="4 5">T12B17</strain>
    </source>
</reference>
<dbReference type="Pfam" id="PF21307">
    <property type="entry name" value="Glyco_hydro_95_C"/>
    <property type="match status" value="1"/>
</dbReference>
<dbReference type="PANTHER" id="PTHR31084">
    <property type="entry name" value="ALPHA-L-FUCOSIDASE 2"/>
    <property type="match status" value="1"/>
</dbReference>
<comment type="caution">
    <text evidence="4">The sequence shown here is derived from an EMBL/GenBank/DDBJ whole genome shotgun (WGS) entry which is preliminary data.</text>
</comment>
<organism evidence="4 5">
    <name type="scientific">Sphingobacterium siyangense</name>
    <dbReference type="NCBI Taxonomy" id="459529"/>
    <lineage>
        <taxon>Bacteria</taxon>
        <taxon>Pseudomonadati</taxon>
        <taxon>Bacteroidota</taxon>
        <taxon>Sphingobacteriia</taxon>
        <taxon>Sphingobacteriales</taxon>
        <taxon>Sphingobacteriaceae</taxon>
        <taxon>Sphingobacterium</taxon>
    </lineage>
</organism>
<sequence length="745" mass="85460">MKYLYLILFCSITVFSFGQPTPDNNLHFDQLASRWDEAIPLGNGQLGALIWKKDNTIRFSLDRADLWDERKAFAIENHNFNWVQQQIKNNSYGIVQEWGDAPYDRSPYPTKLPAASLFFDLAKFGPVVSNVLDLEQATNILKFKDGRILRTFIHAYKPFGYFEITGNNVSELVPQLIPHQYENSANKDENKSVVEGQDLARLGYKQGNITRTSNYEVLHQKTYDNHFFEVVLRWEKISAKKLIGYWTIVNDQKVSPSELSLKKYTEEKASHLHWWSNYWSKSSITIPERNLEKQYYLDMYKLGAVAREGAPAITLQAVWTADNGGLPPWKGDFHNDLNTQLSYWPAYSGNRLAEAKSYTDWLWKIRKKNSDFTKQYFGVDGLNVPGVLTLNGDPMGGWIQYSLSPTIGAWAAQHFYWQWKYSMDKTFLREQAYPYIIASATYLKNITTLKNGLRYLPLSSSPEYNDNSVSAWFDNWTNFDLSLAHFLFQAATEVSTAMGKPQEAQAWLKCKTQLPHYATDETGLQVAVNLPMKHSHRHMSPYMAIYPLDLLDINNPQEKELIESSLDHIEKLGTRAWVGYSFAWMACLHARAKQGKEAVSNLQKFAQNFCSTNSFHLNGDQKGGQYSDFTYRPFTLEGNFAFAQGIHELLIQSKNNYVEIFPALPAEWATASFKNLRTMGGFIVSAEKKGDKIVMLKITATEDGTFRIFEPKTLMYVSTKKTLQKDNTIQYVKLKKGQTVNLCSL</sequence>
<dbReference type="Pfam" id="PF22124">
    <property type="entry name" value="Glyco_hydro_95_cat"/>
    <property type="match status" value="1"/>
</dbReference>
<dbReference type="InterPro" id="IPR054363">
    <property type="entry name" value="GH95_cat"/>
</dbReference>
<evidence type="ECO:0000259" key="3">
    <source>
        <dbReference type="Pfam" id="PF22124"/>
    </source>
</evidence>